<protein>
    <submittedName>
        <fullName evidence="11">Metalloprotease</fullName>
    </submittedName>
</protein>
<proteinExistence type="inferred from homology"/>
<keyword evidence="12" id="KW-1185">Reference proteome</keyword>
<organism evidence="11 12">
    <name type="scientific">Tilletiopsis washingtonensis</name>
    <dbReference type="NCBI Taxonomy" id="58919"/>
    <lineage>
        <taxon>Eukaryota</taxon>
        <taxon>Fungi</taxon>
        <taxon>Dikarya</taxon>
        <taxon>Basidiomycota</taxon>
        <taxon>Ustilaginomycotina</taxon>
        <taxon>Exobasidiomycetes</taxon>
        <taxon>Entylomatales</taxon>
        <taxon>Entylomatales incertae sedis</taxon>
        <taxon>Tilletiopsis</taxon>
    </lineage>
</organism>
<dbReference type="STRING" id="58919.A0A316Z9U7"/>
<dbReference type="EMBL" id="KZ819296">
    <property type="protein sequence ID" value="PWN97035.1"/>
    <property type="molecule type" value="Genomic_DNA"/>
</dbReference>
<feature type="chain" id="PRO_5016334480" evidence="9">
    <location>
        <begin position="20"/>
        <end position="282"/>
    </location>
</feature>
<feature type="domain" description="Peptidase M43 pregnancy-associated plasma-A" evidence="10">
    <location>
        <begin position="186"/>
        <end position="275"/>
    </location>
</feature>
<accession>A0A316Z9U7</accession>
<dbReference type="SUPFAM" id="SSF55486">
    <property type="entry name" value="Metalloproteases ('zincins'), catalytic domain"/>
    <property type="match status" value="1"/>
</dbReference>
<dbReference type="Proteomes" id="UP000245946">
    <property type="component" value="Unassembled WGS sequence"/>
</dbReference>
<comment type="similarity">
    <text evidence="1">Belongs to the peptidase M43B family.</text>
</comment>
<keyword evidence="7 11" id="KW-0482">Metalloprotease</keyword>
<name>A0A316Z9U7_9BASI</name>
<keyword evidence="6" id="KW-0862">Zinc</keyword>
<evidence type="ECO:0000256" key="9">
    <source>
        <dbReference type="SAM" id="SignalP"/>
    </source>
</evidence>
<dbReference type="Gene3D" id="3.40.390.10">
    <property type="entry name" value="Collagenase (Catalytic Domain)"/>
    <property type="match status" value="1"/>
</dbReference>
<evidence type="ECO:0000256" key="4">
    <source>
        <dbReference type="ARBA" id="ARBA00022729"/>
    </source>
</evidence>
<dbReference type="InterPro" id="IPR008754">
    <property type="entry name" value="Peptidase_M43"/>
</dbReference>
<dbReference type="RefSeq" id="XP_025597314.1">
    <property type="nucleotide sequence ID" value="XM_025740960.1"/>
</dbReference>
<evidence type="ECO:0000256" key="8">
    <source>
        <dbReference type="ARBA" id="ARBA00023157"/>
    </source>
</evidence>
<dbReference type="GO" id="GO:0008237">
    <property type="term" value="F:metallopeptidase activity"/>
    <property type="evidence" value="ECO:0007669"/>
    <property type="project" value="UniProtKB-KW"/>
</dbReference>
<feature type="signal peptide" evidence="9">
    <location>
        <begin position="1"/>
        <end position="19"/>
    </location>
</feature>
<sequence>MVRISIAASLLAFAASALALSTERDAPTTLCGATQTIAAEDEAAVQRQISNMRSQRSAGSTALRAGTVPVAVHIITCNGRGDISDSRIQQQIGILNSDMGNTGYSFSLSSIDRTANCDWFNGVNQGTTQERQMKSALRRGGASTLNFYTVEFTGGLVGYATFPSSYRSNPTNDGVVNHFESVVGGSLSPYNLGTILTHEVGHWVGLYHVFQGGCSGSGDLVSDTPPQSTISRGCPVGQDSCSGGGVDSVRNHMDYSQDSCRNQLTAGQIERLQAQMSLYRGI</sequence>
<keyword evidence="3" id="KW-0479">Metal-binding</keyword>
<evidence type="ECO:0000313" key="11">
    <source>
        <dbReference type="EMBL" id="PWN97035.1"/>
    </source>
</evidence>
<dbReference type="OrthoDB" id="536211at2759"/>
<keyword evidence="4 9" id="KW-0732">Signal</keyword>
<reference evidence="11 12" key="1">
    <citation type="journal article" date="2018" name="Mol. Biol. Evol.">
        <title>Broad Genomic Sampling Reveals a Smut Pathogenic Ancestry of the Fungal Clade Ustilaginomycotina.</title>
        <authorList>
            <person name="Kijpornyongpan T."/>
            <person name="Mondo S.J."/>
            <person name="Barry K."/>
            <person name="Sandor L."/>
            <person name="Lee J."/>
            <person name="Lipzen A."/>
            <person name="Pangilinan J."/>
            <person name="LaButti K."/>
            <person name="Hainaut M."/>
            <person name="Henrissat B."/>
            <person name="Grigoriev I.V."/>
            <person name="Spatafora J.W."/>
            <person name="Aime M.C."/>
        </authorList>
    </citation>
    <scope>NUCLEOTIDE SEQUENCE [LARGE SCALE GENOMIC DNA]</scope>
    <source>
        <strain evidence="11 12">MCA 4186</strain>
    </source>
</reference>
<evidence type="ECO:0000259" key="10">
    <source>
        <dbReference type="Pfam" id="PF05572"/>
    </source>
</evidence>
<evidence type="ECO:0000256" key="6">
    <source>
        <dbReference type="ARBA" id="ARBA00022833"/>
    </source>
</evidence>
<evidence type="ECO:0000256" key="1">
    <source>
        <dbReference type="ARBA" id="ARBA00008721"/>
    </source>
</evidence>
<keyword evidence="5" id="KW-0378">Hydrolase</keyword>
<keyword evidence="8" id="KW-1015">Disulfide bond</keyword>
<evidence type="ECO:0000256" key="7">
    <source>
        <dbReference type="ARBA" id="ARBA00023049"/>
    </source>
</evidence>
<dbReference type="GO" id="GO:0006508">
    <property type="term" value="P:proteolysis"/>
    <property type="evidence" value="ECO:0007669"/>
    <property type="project" value="UniProtKB-KW"/>
</dbReference>
<dbReference type="PANTHER" id="PTHR47466">
    <property type="match status" value="1"/>
</dbReference>
<evidence type="ECO:0000256" key="5">
    <source>
        <dbReference type="ARBA" id="ARBA00022801"/>
    </source>
</evidence>
<dbReference type="GO" id="GO:0046872">
    <property type="term" value="F:metal ion binding"/>
    <property type="evidence" value="ECO:0007669"/>
    <property type="project" value="UniProtKB-KW"/>
</dbReference>
<evidence type="ECO:0000256" key="2">
    <source>
        <dbReference type="ARBA" id="ARBA00022670"/>
    </source>
</evidence>
<dbReference type="Pfam" id="PF05572">
    <property type="entry name" value="Peptidase_M43"/>
    <property type="match status" value="1"/>
</dbReference>
<keyword evidence="2 11" id="KW-0645">Protease</keyword>
<dbReference type="PANTHER" id="PTHR47466:SF1">
    <property type="entry name" value="METALLOPROTEASE MEP1 (AFU_ORTHOLOGUE AFUA_1G07730)-RELATED"/>
    <property type="match status" value="1"/>
</dbReference>
<gene>
    <name evidence="11" type="ORF">FA09DRAFT_319941</name>
</gene>
<evidence type="ECO:0000313" key="12">
    <source>
        <dbReference type="Proteomes" id="UP000245946"/>
    </source>
</evidence>
<dbReference type="CDD" id="cd04275">
    <property type="entry name" value="ZnMc_pappalysin_like"/>
    <property type="match status" value="1"/>
</dbReference>
<dbReference type="AlphaFoldDB" id="A0A316Z9U7"/>
<dbReference type="InterPro" id="IPR024079">
    <property type="entry name" value="MetalloPept_cat_dom_sf"/>
</dbReference>
<evidence type="ECO:0000256" key="3">
    <source>
        <dbReference type="ARBA" id="ARBA00022723"/>
    </source>
</evidence>
<dbReference type="GeneID" id="37268504"/>